<evidence type="ECO:0000313" key="4">
    <source>
        <dbReference type="EMBL" id="CCO18538.1"/>
    </source>
</evidence>
<feature type="region of interest" description="Disordered" evidence="1">
    <location>
        <begin position="242"/>
        <end position="269"/>
    </location>
</feature>
<feature type="compositionally biased region" description="Acidic residues" evidence="1">
    <location>
        <begin position="251"/>
        <end position="266"/>
    </location>
</feature>
<dbReference type="GeneID" id="19012936"/>
<accession>K8FAA4</accession>
<evidence type="ECO:0000259" key="3">
    <source>
        <dbReference type="Pfam" id="PF08588"/>
    </source>
</evidence>
<gene>
    <name evidence="4" type="ordered locus">Bathy11g02560</name>
</gene>
<proteinExistence type="predicted"/>
<keyword evidence="5" id="KW-1185">Reference proteome</keyword>
<keyword evidence="2" id="KW-0472">Membrane</keyword>
<feature type="region of interest" description="Disordered" evidence="1">
    <location>
        <begin position="149"/>
        <end position="183"/>
    </location>
</feature>
<dbReference type="Pfam" id="PF08588">
    <property type="entry name" value="Duc1"/>
    <property type="match status" value="1"/>
</dbReference>
<dbReference type="EMBL" id="FO082268">
    <property type="protein sequence ID" value="CCO18538.1"/>
    <property type="molecule type" value="Genomic_DNA"/>
</dbReference>
<evidence type="ECO:0000256" key="2">
    <source>
        <dbReference type="SAM" id="Phobius"/>
    </source>
</evidence>
<sequence length="542" mass="62709">MTTNAKKSRRADDDDRDSYSISNAILEESMKLCSELRSYVYFAFSLKSIRLVVFDTFPRAMHSIWSSFHVIVGALICTSAAISLAFAFDVSAMFFTMPLCFLAVGGRLMTPTEIDDERLRRKAAEAYYKAKATFERGRRRRNKMMKKKRRIVNANNYKEDETESSSDDEHVLGKEEYETRERARLEREARAAWREMREKQKEKNDPQFRPLPECGLWPHGPVFIRSSAREPSQRCVNNSWSRLKKKKDTKEEDEKEENEEEGEEAYAEWNELTDTCPVNTETALEFETDIFKGKVVCRFLGMEGETPEQFYIERGQICNNIAFQVVVQGEFKERIRMDQVVTGGEFKRPFENIPPRTIVYTGQELFKVITPGLACDVTANEPYYLALLGGLVSQMSVDTKETVPNILDFMIPEHCDIVEGNDGFFQGVKHLNMQARGSRRVKELANPATAKKYYYEPGLIYTFDNMQSYLHLDSYSFDVGKVLTLKLERHLNGQPIQFFAKTGDGRYAFCFEMWHEKLLPHAPECSEEDYVRFALEGKIRPV</sequence>
<name>K8FAA4_9CHLO</name>
<dbReference type="STRING" id="41875.K8FAA4"/>
<feature type="compositionally biased region" description="Basic and acidic residues" evidence="1">
    <location>
        <begin position="167"/>
        <end position="183"/>
    </location>
</feature>
<feature type="domain" description="Domain of unknown function at the cortex 1" evidence="3">
    <location>
        <begin position="270"/>
        <end position="514"/>
    </location>
</feature>
<organism evidence="4 5">
    <name type="scientific">Bathycoccus prasinos</name>
    <dbReference type="NCBI Taxonomy" id="41875"/>
    <lineage>
        <taxon>Eukaryota</taxon>
        <taxon>Viridiplantae</taxon>
        <taxon>Chlorophyta</taxon>
        <taxon>Mamiellophyceae</taxon>
        <taxon>Mamiellales</taxon>
        <taxon>Bathycoccaceae</taxon>
        <taxon>Bathycoccus</taxon>
    </lineage>
</organism>
<dbReference type="InterPro" id="IPR013897">
    <property type="entry name" value="Duc1"/>
</dbReference>
<dbReference type="RefSeq" id="XP_007510193.1">
    <property type="nucleotide sequence ID" value="XM_007510131.1"/>
</dbReference>
<evidence type="ECO:0000256" key="1">
    <source>
        <dbReference type="SAM" id="MobiDB-lite"/>
    </source>
</evidence>
<feature type="transmembrane region" description="Helical" evidence="2">
    <location>
        <begin position="64"/>
        <end position="86"/>
    </location>
</feature>
<reference evidence="4 5" key="1">
    <citation type="submission" date="2011-10" db="EMBL/GenBank/DDBJ databases">
        <authorList>
            <person name="Genoscope - CEA"/>
        </authorList>
    </citation>
    <scope>NUCLEOTIDE SEQUENCE [LARGE SCALE GENOMIC DNA]</scope>
    <source>
        <strain evidence="4 5">RCC 1105</strain>
    </source>
</reference>
<dbReference type="KEGG" id="bpg:Bathy11g02560"/>
<protein>
    <recommendedName>
        <fullName evidence="3">Domain of unknown function at the cortex 1 domain-containing protein</fullName>
    </recommendedName>
</protein>
<keyword evidence="2" id="KW-1133">Transmembrane helix</keyword>
<dbReference type="Proteomes" id="UP000198341">
    <property type="component" value="Chromosome 11"/>
</dbReference>
<evidence type="ECO:0000313" key="5">
    <source>
        <dbReference type="Proteomes" id="UP000198341"/>
    </source>
</evidence>
<dbReference type="OrthoDB" id="42898at2759"/>
<dbReference type="PANTHER" id="PTHR34826:SF2">
    <property type="entry name" value="UPF0590 PROTEIN C409.17C"/>
    <property type="match status" value="1"/>
</dbReference>
<dbReference type="PANTHER" id="PTHR34826">
    <property type="entry name" value="UPF0590 PROTEIN C409.17C"/>
    <property type="match status" value="1"/>
</dbReference>
<keyword evidence="2" id="KW-0812">Transmembrane</keyword>
<dbReference type="AlphaFoldDB" id="K8FAA4"/>